<name>A0A6J6GWT9_9ZZZZ</name>
<keyword evidence="7" id="KW-0067">ATP-binding</keyword>
<dbReference type="InterPro" id="IPR050061">
    <property type="entry name" value="MurCDEF_pg_biosynth"/>
</dbReference>
<accession>A0A6J6GWT9</accession>
<dbReference type="Gene3D" id="3.40.50.720">
    <property type="entry name" value="NAD(P)-binding Rossmann-like Domain"/>
    <property type="match status" value="1"/>
</dbReference>
<dbReference type="Gene3D" id="3.40.1190.10">
    <property type="entry name" value="Mur-like, catalytic domain"/>
    <property type="match status" value="1"/>
</dbReference>
<dbReference type="GO" id="GO:0005524">
    <property type="term" value="F:ATP binding"/>
    <property type="evidence" value="ECO:0007669"/>
    <property type="project" value="UniProtKB-KW"/>
</dbReference>
<reference evidence="12" key="1">
    <citation type="submission" date="2020-05" db="EMBL/GenBank/DDBJ databases">
        <authorList>
            <person name="Chiriac C."/>
            <person name="Salcher M."/>
            <person name="Ghai R."/>
            <person name="Kavagutti S V."/>
        </authorList>
    </citation>
    <scope>NUCLEOTIDE SEQUENCE</scope>
</reference>
<evidence type="ECO:0000256" key="8">
    <source>
        <dbReference type="ARBA" id="ARBA00047833"/>
    </source>
</evidence>
<feature type="domain" description="Mur ligase C-terminal" evidence="10">
    <location>
        <begin position="319"/>
        <end position="450"/>
    </location>
</feature>
<dbReference type="SUPFAM" id="SSF53623">
    <property type="entry name" value="MurD-like peptide ligases, catalytic domain"/>
    <property type="match status" value="1"/>
</dbReference>
<evidence type="ECO:0000313" key="12">
    <source>
        <dbReference type="EMBL" id="CAB4605862.1"/>
    </source>
</evidence>
<feature type="domain" description="Mur ligase central" evidence="11">
    <location>
        <begin position="122"/>
        <end position="297"/>
    </location>
</feature>
<proteinExistence type="inferred from homology"/>
<dbReference type="PANTHER" id="PTHR43445">
    <property type="entry name" value="UDP-N-ACETYLMURAMATE--L-ALANINE LIGASE-RELATED"/>
    <property type="match status" value="1"/>
</dbReference>
<keyword evidence="5" id="KW-0436">Ligase</keyword>
<evidence type="ECO:0000256" key="6">
    <source>
        <dbReference type="ARBA" id="ARBA00022741"/>
    </source>
</evidence>
<keyword evidence="4" id="KW-0963">Cytoplasm</keyword>
<dbReference type="Gene3D" id="3.90.190.20">
    <property type="entry name" value="Mur ligase, C-terminal domain"/>
    <property type="match status" value="1"/>
</dbReference>
<dbReference type="GO" id="GO:0005737">
    <property type="term" value="C:cytoplasm"/>
    <property type="evidence" value="ECO:0007669"/>
    <property type="project" value="UniProtKB-SubCell"/>
</dbReference>
<dbReference type="GO" id="GO:0008763">
    <property type="term" value="F:UDP-N-acetylmuramate-L-alanine ligase activity"/>
    <property type="evidence" value="ECO:0007669"/>
    <property type="project" value="UniProtKB-EC"/>
</dbReference>
<evidence type="ECO:0000256" key="3">
    <source>
        <dbReference type="ARBA" id="ARBA00012211"/>
    </source>
</evidence>
<evidence type="ECO:0000256" key="2">
    <source>
        <dbReference type="ARBA" id="ARBA00004752"/>
    </source>
</evidence>
<dbReference type="Pfam" id="PF01225">
    <property type="entry name" value="Mur_ligase"/>
    <property type="match status" value="1"/>
</dbReference>
<dbReference type="SUPFAM" id="SSF51984">
    <property type="entry name" value="MurCD N-terminal domain"/>
    <property type="match status" value="1"/>
</dbReference>
<dbReference type="SUPFAM" id="SSF53244">
    <property type="entry name" value="MurD-like peptide ligases, peptide-binding domain"/>
    <property type="match status" value="1"/>
</dbReference>
<dbReference type="NCBIfam" id="TIGR01082">
    <property type="entry name" value="murC"/>
    <property type="match status" value="1"/>
</dbReference>
<comment type="catalytic activity">
    <reaction evidence="8">
        <text>UDP-N-acetyl-alpha-D-muramate + L-alanine + ATP = UDP-N-acetyl-alpha-D-muramoyl-L-alanine + ADP + phosphate + H(+)</text>
        <dbReference type="Rhea" id="RHEA:23372"/>
        <dbReference type="ChEBI" id="CHEBI:15378"/>
        <dbReference type="ChEBI" id="CHEBI:30616"/>
        <dbReference type="ChEBI" id="CHEBI:43474"/>
        <dbReference type="ChEBI" id="CHEBI:57972"/>
        <dbReference type="ChEBI" id="CHEBI:70757"/>
        <dbReference type="ChEBI" id="CHEBI:83898"/>
        <dbReference type="ChEBI" id="CHEBI:456216"/>
        <dbReference type="EC" id="6.3.2.8"/>
    </reaction>
</comment>
<evidence type="ECO:0000256" key="7">
    <source>
        <dbReference type="ARBA" id="ARBA00022840"/>
    </source>
</evidence>
<dbReference type="PANTHER" id="PTHR43445:SF3">
    <property type="entry name" value="UDP-N-ACETYLMURAMATE--L-ALANINE LIGASE"/>
    <property type="match status" value="1"/>
</dbReference>
<organism evidence="12">
    <name type="scientific">freshwater metagenome</name>
    <dbReference type="NCBI Taxonomy" id="449393"/>
    <lineage>
        <taxon>unclassified sequences</taxon>
        <taxon>metagenomes</taxon>
        <taxon>ecological metagenomes</taxon>
    </lineage>
</organism>
<protein>
    <recommendedName>
        <fullName evidence="3">UDP-N-acetylmuramate--L-alanine ligase</fullName>
        <ecNumber evidence="3">6.3.2.8</ecNumber>
    </recommendedName>
</protein>
<evidence type="ECO:0000256" key="4">
    <source>
        <dbReference type="ARBA" id="ARBA00022490"/>
    </source>
</evidence>
<dbReference type="InterPro" id="IPR013221">
    <property type="entry name" value="Mur_ligase_cen"/>
</dbReference>
<gene>
    <name evidence="12" type="ORF">UFOPK1835_00770</name>
</gene>
<dbReference type="Pfam" id="PF02875">
    <property type="entry name" value="Mur_ligase_C"/>
    <property type="match status" value="1"/>
</dbReference>
<dbReference type="UniPathway" id="UPA00219"/>
<evidence type="ECO:0000256" key="1">
    <source>
        <dbReference type="ARBA" id="ARBA00004496"/>
    </source>
</evidence>
<dbReference type="HAMAP" id="MF_00046">
    <property type="entry name" value="MurC"/>
    <property type="match status" value="1"/>
</dbReference>
<sequence>MPVATATEPFPDLSASLAIHVVGVGGPGMSPIATVLAAMGHAVSGSDIRESAVLDRLRSRGVRVFVGHDRANIPEATDLVVISTAIPSDNVEVVAAGKRSIPVVGRSPVLRSFASMRRTIAIAGTHGKTTTSSMLALILRAADSRPSFIIGGEVLDLDTSADWDSGEWFVIEADESDGSGFSVPHELALVTNIEPDHLEYHGSVENLHSAFAAFMESTAGRCIVCADDDVALELGSITGALTYGQSPEADVRIVDLHSGRDGCTFGVERNGVPLGRVHLPLPGVHNALNACGAIAVALEVGIDFAVASKALGEFGGVGRRFQTRGETCGVTFIDDYAHLPTEIAAAVSAARDGDWRRLVVVFQPHRYSRTASLWHEFADAFEGADQLVLTDIYAAGESPREGVSGKLIVDAVLESHGRRNVAYVPVRTELPAFLASRLRSGDLCLTLGAGDLTDIPDEVQRLLAAKAGAEQ</sequence>
<comment type="subcellular location">
    <subcellularLocation>
        <location evidence="1">Cytoplasm</location>
    </subcellularLocation>
</comment>
<dbReference type="InterPro" id="IPR036565">
    <property type="entry name" value="Mur-like_cat_sf"/>
</dbReference>
<feature type="domain" description="Mur ligase N-terminal catalytic" evidence="9">
    <location>
        <begin position="19"/>
        <end position="116"/>
    </location>
</feature>
<dbReference type="AlphaFoldDB" id="A0A6J6GWT9"/>
<dbReference type="Pfam" id="PF08245">
    <property type="entry name" value="Mur_ligase_M"/>
    <property type="match status" value="1"/>
</dbReference>
<dbReference type="InterPro" id="IPR000713">
    <property type="entry name" value="Mur_ligase_N"/>
</dbReference>
<evidence type="ECO:0000259" key="10">
    <source>
        <dbReference type="Pfam" id="PF02875"/>
    </source>
</evidence>
<dbReference type="InterPro" id="IPR036615">
    <property type="entry name" value="Mur_ligase_C_dom_sf"/>
</dbReference>
<dbReference type="InterPro" id="IPR004101">
    <property type="entry name" value="Mur_ligase_C"/>
</dbReference>
<keyword evidence="6" id="KW-0547">Nucleotide-binding</keyword>
<dbReference type="EMBL" id="CAEZUP010000025">
    <property type="protein sequence ID" value="CAB4605862.1"/>
    <property type="molecule type" value="Genomic_DNA"/>
</dbReference>
<evidence type="ECO:0000256" key="5">
    <source>
        <dbReference type="ARBA" id="ARBA00022598"/>
    </source>
</evidence>
<dbReference type="GO" id="GO:0009252">
    <property type="term" value="P:peptidoglycan biosynthetic process"/>
    <property type="evidence" value="ECO:0007669"/>
    <property type="project" value="UniProtKB-UniPathway"/>
</dbReference>
<dbReference type="InterPro" id="IPR005758">
    <property type="entry name" value="UDP-N-AcMur_Ala_ligase_MurC"/>
</dbReference>
<dbReference type="EC" id="6.3.2.8" evidence="3"/>
<evidence type="ECO:0000259" key="9">
    <source>
        <dbReference type="Pfam" id="PF01225"/>
    </source>
</evidence>
<evidence type="ECO:0000259" key="11">
    <source>
        <dbReference type="Pfam" id="PF08245"/>
    </source>
</evidence>
<comment type="pathway">
    <text evidence="2">Cell wall biogenesis; peptidoglycan biosynthesis.</text>
</comment>